<dbReference type="EMBL" id="LR862137">
    <property type="protein sequence ID" value="CAD1843542.1"/>
    <property type="molecule type" value="Genomic_DNA"/>
</dbReference>
<evidence type="ECO:0000256" key="2">
    <source>
        <dbReference type="ARBA" id="ARBA00059109"/>
    </source>
</evidence>
<dbReference type="PANTHER" id="PTHR48100:SF1">
    <property type="entry name" value="HISTIDINE PHOSPHATASE FAMILY PROTEIN-RELATED"/>
    <property type="match status" value="1"/>
</dbReference>
<dbReference type="AlphaFoldDB" id="A0A6V7QK53"/>
<reference evidence="3" key="1">
    <citation type="submission" date="2020-07" db="EMBL/GenBank/DDBJ databases">
        <authorList>
            <person name="Lin J."/>
        </authorList>
    </citation>
    <scope>NUCLEOTIDE SEQUENCE</scope>
</reference>
<comment type="similarity">
    <text evidence="1">Belongs to the phosphoglycerate mutase family.</text>
</comment>
<evidence type="ECO:0000256" key="1">
    <source>
        <dbReference type="ARBA" id="ARBA00038362"/>
    </source>
</evidence>
<dbReference type="PANTHER" id="PTHR48100">
    <property type="entry name" value="BROAD-SPECIFICITY PHOSPHATASE YOR283W-RELATED"/>
    <property type="match status" value="1"/>
</dbReference>
<sequence length="585" mass="65454">MTLLPSSYYYSPLLPTTPPILRSPLHTPHRRSRSRSPLPFLLRCSSAASSEMAGSTGSTLYPSHRCKTLHLVRHAQGIHNVKGEKDYKAYLSPELFDAHLTPLGWEQVSNLRKHVHKCGLAKKIDLVITSPLLRTMQTAVGVFGGESYTDGINVPPLMVENAGNSNHLAISSLNCPPFLAVEQCREHLGVHPCDKRRSISDYRPLFPAIDFSLIESDEDVLWKADVREKNEEVASRGMKFINWLWTRKEKEIAIVTHSGFLFHTLSNFGKDCHPTIKEEICKHFANCELRTMVLVDRSMLGLDSSNYNYPGKIPQGLDLPSDVAQEKQPEKKMPGSTGSTLYPSHHCKTLHLVKLYTWSVMIDCLYVRHAQGIHNVKGEKDHKAYSSPELFDAHLTPLGWEQVSNLRKHVHKCGLAKKIDLVVTSPLLRTMQTAVGVFGGESYTDGINVPSLMVENAGNSNHLAISSLNCPPFVAVEECRERLGVNLCDKRRSISDYRPLFPAIDFSLIESDEDVLWEADDCHPTIEAEICKSFANCELRSMVLVDRSMLGLDSSNYIYPGKIPQGLDLPSDVAQEKQPEKSHAN</sequence>
<dbReference type="InterPro" id="IPR050275">
    <property type="entry name" value="PGM_Phosphatase"/>
</dbReference>
<dbReference type="Pfam" id="PF00300">
    <property type="entry name" value="His_Phos_1"/>
    <property type="match status" value="1"/>
</dbReference>
<dbReference type="GO" id="GO:0005737">
    <property type="term" value="C:cytoplasm"/>
    <property type="evidence" value="ECO:0007669"/>
    <property type="project" value="TreeGrafter"/>
</dbReference>
<dbReference type="CDD" id="cd07067">
    <property type="entry name" value="HP_PGM_like"/>
    <property type="match status" value="2"/>
</dbReference>
<dbReference type="InterPro" id="IPR029033">
    <property type="entry name" value="His_PPase_superfam"/>
</dbReference>
<proteinExistence type="inferred from homology"/>
<dbReference type="GO" id="GO:0016791">
    <property type="term" value="F:phosphatase activity"/>
    <property type="evidence" value="ECO:0007669"/>
    <property type="project" value="TreeGrafter"/>
</dbReference>
<dbReference type="SUPFAM" id="SSF53254">
    <property type="entry name" value="Phosphoglycerate mutase-like"/>
    <property type="match status" value="2"/>
</dbReference>
<comment type="function">
    <text evidence="2">May play a role in carbohydrates metabolism.</text>
</comment>
<evidence type="ECO:0008006" key="4">
    <source>
        <dbReference type="Google" id="ProtNLM"/>
    </source>
</evidence>
<dbReference type="InterPro" id="IPR013078">
    <property type="entry name" value="His_Pase_superF_clade-1"/>
</dbReference>
<dbReference type="SMART" id="SM00855">
    <property type="entry name" value="PGAM"/>
    <property type="match status" value="2"/>
</dbReference>
<organism evidence="3">
    <name type="scientific">Ananas comosus var. bracteatus</name>
    <name type="common">red pineapple</name>
    <dbReference type="NCBI Taxonomy" id="296719"/>
    <lineage>
        <taxon>Eukaryota</taxon>
        <taxon>Viridiplantae</taxon>
        <taxon>Streptophyta</taxon>
        <taxon>Embryophyta</taxon>
        <taxon>Tracheophyta</taxon>
        <taxon>Spermatophyta</taxon>
        <taxon>Magnoliopsida</taxon>
        <taxon>Liliopsida</taxon>
        <taxon>Poales</taxon>
        <taxon>Bromeliaceae</taxon>
        <taxon>Bromelioideae</taxon>
        <taxon>Ananas</taxon>
    </lineage>
</organism>
<evidence type="ECO:0000313" key="3">
    <source>
        <dbReference type="EMBL" id="CAD1843542.1"/>
    </source>
</evidence>
<dbReference type="Gene3D" id="3.40.50.1240">
    <property type="entry name" value="Phosphoglycerate mutase-like"/>
    <property type="match status" value="2"/>
</dbReference>
<name>A0A6V7QK53_ANACO</name>
<protein>
    <recommendedName>
        <fullName evidence="4">Phosphoglycerate mutase-like protein 1</fullName>
    </recommendedName>
</protein>
<accession>A0A6V7QK53</accession>
<gene>
    <name evidence="3" type="ORF">CB5_LOCUS26753</name>
</gene>
<dbReference type="FunFam" id="3.40.50.1240:FF:000066">
    <property type="entry name" value="Phosphoglycerate mutase-like protein 1"/>
    <property type="match status" value="1"/>
</dbReference>